<feature type="transmembrane region" description="Helical" evidence="8">
    <location>
        <begin position="121"/>
        <end position="140"/>
    </location>
</feature>
<keyword evidence="3" id="KW-0813">Transport</keyword>
<gene>
    <name evidence="9" type="ORF">TDSAC_1525</name>
</gene>
<feature type="transmembrane region" description="Helical" evidence="8">
    <location>
        <begin position="147"/>
        <end position="163"/>
    </location>
</feature>
<feature type="transmembrane region" description="Helical" evidence="8">
    <location>
        <begin position="269"/>
        <end position="291"/>
    </location>
</feature>
<dbReference type="Proteomes" id="UP000244792">
    <property type="component" value="Chromosome"/>
</dbReference>
<feature type="transmembrane region" description="Helical" evidence="8">
    <location>
        <begin position="88"/>
        <end position="109"/>
    </location>
</feature>
<evidence type="ECO:0000256" key="5">
    <source>
        <dbReference type="ARBA" id="ARBA00022692"/>
    </source>
</evidence>
<evidence type="ECO:0000256" key="8">
    <source>
        <dbReference type="RuleBase" id="RU363041"/>
    </source>
</evidence>
<dbReference type="InterPro" id="IPR052017">
    <property type="entry name" value="TSUP"/>
</dbReference>
<comment type="subcellular location">
    <subcellularLocation>
        <location evidence="1 8">Cell membrane</location>
        <topology evidence="1 8">Multi-pass membrane protein</topology>
    </subcellularLocation>
</comment>
<evidence type="ECO:0000256" key="4">
    <source>
        <dbReference type="ARBA" id="ARBA00022475"/>
    </source>
</evidence>
<accession>A0A2R4W288</accession>
<feature type="transmembrane region" description="Helical" evidence="8">
    <location>
        <begin position="45"/>
        <end position="76"/>
    </location>
</feature>
<reference evidence="9 10" key="1">
    <citation type="submission" date="2017-04" db="EMBL/GenBank/DDBJ databases">
        <title>Genomic insights into metabolism of Thermodesulfobium acidiphilum.</title>
        <authorList>
            <person name="Toshchakov S.V."/>
            <person name="Frolov E.N."/>
            <person name="Kublanov I.V."/>
            <person name="Samarov N.I."/>
            <person name="Novikov A."/>
            <person name="Lebedinsky A.V."/>
            <person name="Bonch-Osmolovskaya E.A."/>
            <person name="Chernyh N.A."/>
        </authorList>
    </citation>
    <scope>NUCLEOTIDE SEQUENCE [LARGE SCALE GENOMIC DNA]</scope>
    <source>
        <strain evidence="9 10">3127-1</strain>
    </source>
</reference>
<sequence>MTFSKKSIFFGFFLILFFSLFFLSPHAFAAKDIILAEETSLKIPWWIWPLSLFVFCFGLGIIAVLAGVGGGVLFVPILGTFFPFHMDFVRGAGLMVALAGSLSAGPGLLMRNLASLRLCMPMALIASISSVMGAMVGLALPQNIVRIALGLVILAICFVLLTSKRSEFPEITKRDKIAQILGIHGVYYEITQRRNINWQIQNSHIGIFLFFLVGFIAGMFGLGAGWANVAVFNLVLGAPLKISVASSNFLLSITDTSAAWIYLNNGAVLPIIAIPSVVGMMLGSQVGVRLLARTKPRIVRWLVIILLSLSGLMSILKGFSVI</sequence>
<dbReference type="PANTHER" id="PTHR30269:SF23">
    <property type="entry name" value="MEMBRANE TRANSPORTER PROTEIN YDHB-RELATED"/>
    <property type="match status" value="1"/>
</dbReference>
<evidence type="ECO:0000313" key="10">
    <source>
        <dbReference type="Proteomes" id="UP000244792"/>
    </source>
</evidence>
<dbReference type="InterPro" id="IPR002781">
    <property type="entry name" value="TM_pro_TauE-like"/>
</dbReference>
<dbReference type="Pfam" id="PF01925">
    <property type="entry name" value="TauE"/>
    <property type="match status" value="1"/>
</dbReference>
<dbReference type="EMBL" id="CP020921">
    <property type="protein sequence ID" value="AWB10864.1"/>
    <property type="molecule type" value="Genomic_DNA"/>
</dbReference>
<comment type="similarity">
    <text evidence="2 8">Belongs to the 4-toluene sulfonate uptake permease (TSUP) (TC 2.A.102) family.</text>
</comment>
<organism evidence="9 10">
    <name type="scientific">Thermodesulfobium acidiphilum</name>
    <dbReference type="NCBI Taxonomy" id="1794699"/>
    <lineage>
        <taxon>Bacteria</taxon>
        <taxon>Pseudomonadati</taxon>
        <taxon>Thermodesulfobiota</taxon>
        <taxon>Thermodesulfobiia</taxon>
        <taxon>Thermodesulfobiales</taxon>
        <taxon>Thermodesulfobiaceae</taxon>
        <taxon>Thermodesulfobium</taxon>
    </lineage>
</organism>
<feature type="transmembrane region" description="Helical" evidence="8">
    <location>
        <begin position="207"/>
        <end position="235"/>
    </location>
</feature>
<name>A0A2R4W288_THEAF</name>
<evidence type="ECO:0000313" key="9">
    <source>
        <dbReference type="EMBL" id="AWB10864.1"/>
    </source>
</evidence>
<feature type="transmembrane region" description="Helical" evidence="8">
    <location>
        <begin position="242"/>
        <end position="263"/>
    </location>
</feature>
<proteinExistence type="inferred from homology"/>
<keyword evidence="5 8" id="KW-0812">Transmembrane</keyword>
<evidence type="ECO:0000256" key="1">
    <source>
        <dbReference type="ARBA" id="ARBA00004651"/>
    </source>
</evidence>
<keyword evidence="4 8" id="KW-1003">Cell membrane</keyword>
<keyword evidence="7 8" id="KW-0472">Membrane</keyword>
<protein>
    <recommendedName>
        <fullName evidence="8">Probable membrane transporter protein</fullName>
    </recommendedName>
</protein>
<dbReference type="AlphaFoldDB" id="A0A2R4W288"/>
<dbReference type="RefSeq" id="WP_108309668.1">
    <property type="nucleotide sequence ID" value="NZ_CP020921.1"/>
</dbReference>
<feature type="transmembrane region" description="Helical" evidence="8">
    <location>
        <begin position="298"/>
        <end position="316"/>
    </location>
</feature>
<keyword evidence="6 8" id="KW-1133">Transmembrane helix</keyword>
<evidence type="ECO:0000256" key="3">
    <source>
        <dbReference type="ARBA" id="ARBA00022448"/>
    </source>
</evidence>
<evidence type="ECO:0000256" key="2">
    <source>
        <dbReference type="ARBA" id="ARBA00009142"/>
    </source>
</evidence>
<evidence type="ECO:0000256" key="7">
    <source>
        <dbReference type="ARBA" id="ARBA00023136"/>
    </source>
</evidence>
<dbReference type="PANTHER" id="PTHR30269">
    <property type="entry name" value="TRANSMEMBRANE PROTEIN YFCA"/>
    <property type="match status" value="1"/>
</dbReference>
<dbReference type="KEGG" id="taci:TDSAC_1525"/>
<keyword evidence="10" id="KW-1185">Reference proteome</keyword>
<dbReference type="OrthoDB" id="9777163at2"/>
<dbReference type="GO" id="GO:0005886">
    <property type="term" value="C:plasma membrane"/>
    <property type="evidence" value="ECO:0007669"/>
    <property type="project" value="UniProtKB-SubCell"/>
</dbReference>
<evidence type="ECO:0000256" key="6">
    <source>
        <dbReference type="ARBA" id="ARBA00022989"/>
    </source>
</evidence>